<feature type="transmembrane region" description="Helical" evidence="6">
    <location>
        <begin position="12"/>
        <end position="32"/>
    </location>
</feature>
<dbReference type="PANTHER" id="PTHR19282">
    <property type="entry name" value="TETRASPANIN"/>
    <property type="match status" value="1"/>
</dbReference>
<evidence type="ECO:0000313" key="7">
    <source>
        <dbReference type="Proteomes" id="UP000695000"/>
    </source>
</evidence>
<evidence type="ECO:0000256" key="1">
    <source>
        <dbReference type="ARBA" id="ARBA00004141"/>
    </source>
</evidence>
<evidence type="ECO:0000256" key="3">
    <source>
        <dbReference type="ARBA" id="ARBA00022692"/>
    </source>
</evidence>
<dbReference type="InterPro" id="IPR018499">
    <property type="entry name" value="Tetraspanin/Peripherin"/>
</dbReference>
<evidence type="ECO:0000256" key="2">
    <source>
        <dbReference type="ARBA" id="ARBA00006840"/>
    </source>
</evidence>
<dbReference type="RefSeq" id="XP_017779847.1">
    <property type="nucleotide sequence ID" value="XM_017924358.1"/>
</dbReference>
<dbReference type="RefSeq" id="XP_017779848.1">
    <property type="nucleotide sequence ID" value="XM_017924359.1"/>
</dbReference>
<protein>
    <recommendedName>
        <fullName evidence="6">Tetraspanin</fullName>
    </recommendedName>
</protein>
<dbReference type="RefSeq" id="XP_017779849.1">
    <property type="nucleotide sequence ID" value="XM_017924360.1"/>
</dbReference>
<keyword evidence="7" id="KW-1185">Reference proteome</keyword>
<dbReference type="Gene3D" id="1.10.1450.10">
    <property type="entry name" value="Tetraspanin"/>
    <property type="match status" value="1"/>
</dbReference>
<dbReference type="Pfam" id="PF00335">
    <property type="entry name" value="Tetraspanin"/>
    <property type="match status" value="1"/>
</dbReference>
<dbReference type="CDD" id="cd03127">
    <property type="entry name" value="tetraspanin_LEL"/>
    <property type="match status" value="1"/>
</dbReference>
<dbReference type="PANTHER" id="PTHR19282:SF456">
    <property type="entry name" value="CD63 MOLECULE"/>
    <property type="match status" value="1"/>
</dbReference>
<proteinExistence type="inferred from homology"/>
<gene>
    <name evidence="8 9 10" type="primary">LOC108565080</name>
</gene>
<feature type="transmembrane region" description="Helical" evidence="6">
    <location>
        <begin position="52"/>
        <end position="73"/>
    </location>
</feature>
<feature type="transmembrane region" description="Helical" evidence="6">
    <location>
        <begin position="200"/>
        <end position="219"/>
    </location>
</feature>
<dbReference type="SUPFAM" id="SSF48652">
    <property type="entry name" value="Tetraspanin"/>
    <property type="match status" value="1"/>
</dbReference>
<accession>A0ABM1MZ49</accession>
<dbReference type="PIRSF" id="PIRSF002419">
    <property type="entry name" value="Tetraspanin"/>
    <property type="match status" value="1"/>
</dbReference>
<keyword evidence="4 6" id="KW-1133">Transmembrane helix</keyword>
<reference evidence="8 9" key="1">
    <citation type="submission" date="2025-05" db="UniProtKB">
        <authorList>
            <consortium name="RefSeq"/>
        </authorList>
    </citation>
    <scope>IDENTIFICATION</scope>
    <source>
        <tissue evidence="8 9">Whole Larva</tissue>
    </source>
</reference>
<evidence type="ECO:0000256" key="5">
    <source>
        <dbReference type="ARBA" id="ARBA00023136"/>
    </source>
</evidence>
<sequence length="231" mass="26289">MSYKTNNSIRYLLYGVNLLFMLTGIVITSVGLTQKIRYKNYLELIEDQYVFVPNYLIAIGICIFLISIIGWCGAVHENSFLTLMFSTFLLLVFFLEVSAGFGGYLLRTTTRPTLLRSFNLPDNMYNMTWHRLQREFRCCGIVGPSDWTNVTGGGDFIELPPSCCKVPGKICTLYSKDIHENGCFQPFLEFIEDNSSTIEYVGFVLSALQIIGIVFACHLSSEFRKGYQTIF</sequence>
<name>A0ABM1MZ49_NICVS</name>
<comment type="subcellular location">
    <subcellularLocation>
        <location evidence="1 6">Membrane</location>
        <topology evidence="1 6">Multi-pass membrane protein</topology>
    </subcellularLocation>
</comment>
<evidence type="ECO:0000256" key="6">
    <source>
        <dbReference type="RuleBase" id="RU361218"/>
    </source>
</evidence>
<evidence type="ECO:0000313" key="9">
    <source>
        <dbReference type="RefSeq" id="XP_017779848.1"/>
    </source>
</evidence>
<comment type="similarity">
    <text evidence="2 6">Belongs to the tetraspanin (TM4SF) family.</text>
</comment>
<keyword evidence="3 6" id="KW-0812">Transmembrane</keyword>
<dbReference type="PRINTS" id="PR00259">
    <property type="entry name" value="TMFOUR"/>
</dbReference>
<evidence type="ECO:0000256" key="4">
    <source>
        <dbReference type="ARBA" id="ARBA00022989"/>
    </source>
</evidence>
<dbReference type="GeneID" id="108565080"/>
<dbReference type="InterPro" id="IPR008952">
    <property type="entry name" value="Tetraspanin_EC2_sf"/>
</dbReference>
<feature type="transmembrane region" description="Helical" evidence="6">
    <location>
        <begin position="80"/>
        <end position="106"/>
    </location>
</feature>
<evidence type="ECO:0000313" key="8">
    <source>
        <dbReference type="RefSeq" id="XP_017779847.1"/>
    </source>
</evidence>
<organism evidence="7 10">
    <name type="scientific">Nicrophorus vespilloides</name>
    <name type="common">Boreal carrion beetle</name>
    <dbReference type="NCBI Taxonomy" id="110193"/>
    <lineage>
        <taxon>Eukaryota</taxon>
        <taxon>Metazoa</taxon>
        <taxon>Ecdysozoa</taxon>
        <taxon>Arthropoda</taxon>
        <taxon>Hexapoda</taxon>
        <taxon>Insecta</taxon>
        <taxon>Pterygota</taxon>
        <taxon>Neoptera</taxon>
        <taxon>Endopterygota</taxon>
        <taxon>Coleoptera</taxon>
        <taxon>Polyphaga</taxon>
        <taxon>Staphyliniformia</taxon>
        <taxon>Silphidae</taxon>
        <taxon>Nicrophorinae</taxon>
        <taxon>Nicrophorus</taxon>
    </lineage>
</organism>
<dbReference type="InterPro" id="IPR000301">
    <property type="entry name" value="Tetraspanin_animals"/>
</dbReference>
<keyword evidence="5 6" id="KW-0472">Membrane</keyword>
<evidence type="ECO:0000313" key="10">
    <source>
        <dbReference type="RefSeq" id="XP_017779849.1"/>
    </source>
</evidence>
<dbReference type="Proteomes" id="UP000695000">
    <property type="component" value="Unplaced"/>
</dbReference>